<dbReference type="InterPro" id="IPR001611">
    <property type="entry name" value="Leu-rich_rpt"/>
</dbReference>
<feature type="domain" description="AAA+ ATPase" evidence="6">
    <location>
        <begin position="118"/>
        <end position="260"/>
    </location>
</feature>
<dbReference type="InterPro" id="IPR042197">
    <property type="entry name" value="Apaf_helical"/>
</dbReference>
<evidence type="ECO:0000256" key="2">
    <source>
        <dbReference type="ARBA" id="ARBA00022614"/>
    </source>
</evidence>
<dbReference type="InterPro" id="IPR055414">
    <property type="entry name" value="LRR_R13L4/SHOC2-like"/>
</dbReference>
<dbReference type="Gene3D" id="3.40.50.300">
    <property type="entry name" value="P-loop containing nucleotide triphosphate hydrolases"/>
    <property type="match status" value="1"/>
</dbReference>
<dbReference type="OrthoDB" id="764494at2759"/>
<reference evidence="7" key="2">
    <citation type="submission" date="2019-07" db="EMBL/GenBank/DDBJ databases">
        <authorList>
            <person name="Yang Y."/>
            <person name="Bocs S."/>
            <person name="Baudouin L."/>
        </authorList>
    </citation>
    <scope>NUCLEOTIDE SEQUENCE</scope>
    <source>
        <tissue evidence="7">Spear leaf of Hainan Tall coconut</tissue>
    </source>
</reference>
<dbReference type="GO" id="GO:0042742">
    <property type="term" value="P:defense response to bacterium"/>
    <property type="evidence" value="ECO:0007669"/>
    <property type="project" value="UniProtKB-ARBA"/>
</dbReference>
<name>A0A8K0N2E0_COCNU</name>
<sequence length="877" mass="99424">MDDLRRTRDSINETIEASERKRQICTEEAKQWLMMVQTVEGDVNSLDHLGCSWNCWSTYRLGKRVAKMQNKVMKLQNKVPSSIVAQSNDPVREMPIAPMVVGQEPYIQKALSYLGDDTAGIIGIYGMAGVGKTTLLKRINNMIGRTMFDHVIFVVVSRTFDLMKLQQHIAKEVGLILEDDESEMSRGTAIFNFLKKRKFLLMLDDLWGLLDLVKVGIPQLQKFSSSEHKQKVIFTTRSLEVCGKMQASKIMKLECLKWEEAWSLFKLNAGEDTLSNSRIQSLAEVVAGECDGLPLALITVGLAMSTKKTPAEWQHAVTLLKSSRLAEISGMEDHDLFSLMRISYDSLRDDRMRECFLSCSLWSEDNNDIFKDNIIKAWLGIGLIDEFDDINETYSMGHSIIENLKAACLLEPGYAADRYVRMHHVIRDMALWIASDHGINKNKWLVQANTRQARAGEWNKSERVSLMNTQIEVLPDTCDCPNLMFLMLRENKHLKRIPTGLFPSMPVLKYLDLSGTGIQELPAEVGMLVNLQHLNISFTNITSLPSELGQLVKLKYLELESTWKLVEIPRGVISSLVMLRVLNLFDSYFADWNWPSEEEGVGLEEIECSTRLTAIGITVKDIPSLRRLLNFPNVSVHSLSIRELHGLTSLHLSPTILGSKKTRSLWNLILRGSDWLQELVMGDGVMSSPAWSLSHLESLWLGDLPKLEKIIWSGVMPHACLPNLRILTIVGCLCIKNVSWILQLPYLQELHVQSCKGMEQVIGHEASTSSSAGGGPTASFPSLKIIYLHDLENLVSICDNPLAFPSLERILVYECKVLKKLPLELQGAKKMRVILGGRKWWDRLEWRNQSTNSFFHSIFKELPVGYEPNFWSLFELK</sequence>
<dbReference type="AlphaFoldDB" id="A0A8K0N2E0"/>
<dbReference type="Gene3D" id="3.80.10.10">
    <property type="entry name" value="Ribonuclease Inhibitor"/>
    <property type="match status" value="2"/>
</dbReference>
<dbReference type="Pfam" id="PF00931">
    <property type="entry name" value="NB-ARC"/>
    <property type="match status" value="1"/>
</dbReference>
<dbReference type="SMART" id="SM00369">
    <property type="entry name" value="LRR_TYP"/>
    <property type="match status" value="2"/>
</dbReference>
<dbReference type="PANTHER" id="PTHR33463:SF204">
    <property type="entry name" value="NB-ARC DOMAIN-CONTAINING PROTEIN"/>
    <property type="match status" value="1"/>
</dbReference>
<evidence type="ECO:0000313" key="8">
    <source>
        <dbReference type="Proteomes" id="UP000797356"/>
    </source>
</evidence>
<reference evidence="7" key="1">
    <citation type="journal article" date="2017" name="Gigascience">
        <title>The genome draft of coconut (Cocos nucifera).</title>
        <authorList>
            <person name="Xiao Y."/>
            <person name="Xu P."/>
            <person name="Fan H."/>
            <person name="Baudouin L."/>
            <person name="Xia W."/>
            <person name="Bocs S."/>
            <person name="Xu J."/>
            <person name="Li Q."/>
            <person name="Guo A."/>
            <person name="Zhou L."/>
            <person name="Li J."/>
            <person name="Wu Y."/>
            <person name="Ma Z."/>
            <person name="Armero A."/>
            <person name="Issali A.E."/>
            <person name="Liu N."/>
            <person name="Peng M."/>
            <person name="Yang Y."/>
        </authorList>
    </citation>
    <scope>NUCLEOTIDE SEQUENCE</scope>
    <source>
        <tissue evidence="7">Spear leaf of Hainan Tall coconut</tissue>
    </source>
</reference>
<dbReference type="GO" id="GO:0002758">
    <property type="term" value="P:innate immune response-activating signaling pathway"/>
    <property type="evidence" value="ECO:0007669"/>
    <property type="project" value="UniProtKB-ARBA"/>
</dbReference>
<keyword evidence="5" id="KW-0067">ATP-binding</keyword>
<keyword evidence="5" id="KW-0547">Nucleotide-binding</keyword>
<comment type="caution">
    <text evidence="7">The sequence shown here is derived from an EMBL/GenBank/DDBJ whole genome shotgun (WGS) entry which is preliminary data.</text>
</comment>
<evidence type="ECO:0000313" key="7">
    <source>
        <dbReference type="EMBL" id="KAG1342671.1"/>
    </source>
</evidence>
<protein>
    <submittedName>
        <fullName evidence="7">Disease resistance protein RPS2-like</fullName>
    </submittedName>
</protein>
<dbReference type="InterPro" id="IPR002182">
    <property type="entry name" value="NB-ARC"/>
</dbReference>
<dbReference type="SUPFAM" id="SSF52540">
    <property type="entry name" value="P-loop containing nucleoside triphosphate hydrolases"/>
    <property type="match status" value="1"/>
</dbReference>
<dbReference type="GO" id="GO:0005524">
    <property type="term" value="F:ATP binding"/>
    <property type="evidence" value="ECO:0007669"/>
    <property type="project" value="UniProtKB-KW"/>
</dbReference>
<dbReference type="Gene3D" id="1.10.8.430">
    <property type="entry name" value="Helical domain of apoptotic protease-activating factors"/>
    <property type="match status" value="1"/>
</dbReference>
<dbReference type="FunFam" id="1.10.8.430:FF:000003">
    <property type="entry name" value="Probable disease resistance protein At5g66910"/>
    <property type="match status" value="1"/>
</dbReference>
<dbReference type="InterPro" id="IPR027417">
    <property type="entry name" value="P-loop_NTPase"/>
</dbReference>
<evidence type="ECO:0000256" key="3">
    <source>
        <dbReference type="ARBA" id="ARBA00022737"/>
    </source>
</evidence>
<evidence type="ECO:0000256" key="1">
    <source>
        <dbReference type="ARBA" id="ARBA00008894"/>
    </source>
</evidence>
<evidence type="ECO:0000256" key="4">
    <source>
        <dbReference type="ARBA" id="ARBA00022821"/>
    </source>
</evidence>
<dbReference type="InterPro" id="IPR050905">
    <property type="entry name" value="Plant_NBS-LRR"/>
</dbReference>
<organism evidence="7 8">
    <name type="scientific">Cocos nucifera</name>
    <name type="common">Coconut palm</name>
    <dbReference type="NCBI Taxonomy" id="13894"/>
    <lineage>
        <taxon>Eukaryota</taxon>
        <taxon>Viridiplantae</taxon>
        <taxon>Streptophyta</taxon>
        <taxon>Embryophyta</taxon>
        <taxon>Tracheophyta</taxon>
        <taxon>Spermatophyta</taxon>
        <taxon>Magnoliopsida</taxon>
        <taxon>Liliopsida</taxon>
        <taxon>Arecaceae</taxon>
        <taxon>Arecoideae</taxon>
        <taxon>Cocoseae</taxon>
        <taxon>Attaleinae</taxon>
        <taxon>Cocos</taxon>
    </lineage>
</organism>
<dbReference type="PANTHER" id="PTHR33463">
    <property type="entry name" value="NB-ARC DOMAIN-CONTAINING PROTEIN-RELATED"/>
    <property type="match status" value="1"/>
</dbReference>
<accession>A0A8K0N2E0</accession>
<keyword evidence="2" id="KW-0433">Leucine-rich repeat</keyword>
<dbReference type="PRINTS" id="PR00364">
    <property type="entry name" value="DISEASERSIST"/>
</dbReference>
<dbReference type="GO" id="GO:0043531">
    <property type="term" value="F:ADP binding"/>
    <property type="evidence" value="ECO:0007669"/>
    <property type="project" value="InterPro"/>
</dbReference>
<dbReference type="SUPFAM" id="SSF52058">
    <property type="entry name" value="L domain-like"/>
    <property type="match status" value="1"/>
</dbReference>
<dbReference type="FunFam" id="1.10.10.10:FF:000322">
    <property type="entry name" value="Probable disease resistance protein At1g63360"/>
    <property type="match status" value="1"/>
</dbReference>
<evidence type="ECO:0000256" key="5">
    <source>
        <dbReference type="ARBA" id="ARBA00022840"/>
    </source>
</evidence>
<dbReference type="GO" id="GO:0009626">
    <property type="term" value="P:plant-type hypersensitive response"/>
    <property type="evidence" value="ECO:0007669"/>
    <property type="project" value="UniProtKB-ARBA"/>
</dbReference>
<dbReference type="InterPro" id="IPR003593">
    <property type="entry name" value="AAA+_ATPase"/>
</dbReference>
<dbReference type="PROSITE" id="PS51450">
    <property type="entry name" value="LRR"/>
    <property type="match status" value="1"/>
</dbReference>
<dbReference type="Pfam" id="PF23598">
    <property type="entry name" value="LRR_14"/>
    <property type="match status" value="1"/>
</dbReference>
<comment type="similarity">
    <text evidence="1">Belongs to the disease resistance NB-LRR family.</text>
</comment>
<keyword evidence="4" id="KW-0611">Plant defense</keyword>
<keyword evidence="8" id="KW-1185">Reference proteome</keyword>
<dbReference type="InterPro" id="IPR032675">
    <property type="entry name" value="LRR_dom_sf"/>
</dbReference>
<dbReference type="InterPro" id="IPR003591">
    <property type="entry name" value="Leu-rich_rpt_typical-subtyp"/>
</dbReference>
<dbReference type="FunFam" id="3.40.50.300:FF:001091">
    <property type="entry name" value="Probable disease resistance protein At1g61300"/>
    <property type="match status" value="1"/>
</dbReference>
<gene>
    <name evidence="7" type="ORF">COCNU_05G009000</name>
</gene>
<dbReference type="EMBL" id="CM017876">
    <property type="protein sequence ID" value="KAG1342671.1"/>
    <property type="molecule type" value="Genomic_DNA"/>
</dbReference>
<evidence type="ECO:0000259" key="6">
    <source>
        <dbReference type="SMART" id="SM00382"/>
    </source>
</evidence>
<dbReference type="Proteomes" id="UP000797356">
    <property type="component" value="Chromosome 5"/>
</dbReference>
<dbReference type="SMART" id="SM00382">
    <property type="entry name" value="AAA"/>
    <property type="match status" value="1"/>
</dbReference>
<proteinExistence type="inferred from homology"/>
<keyword evidence="3" id="KW-0677">Repeat</keyword>